<evidence type="ECO:0000313" key="1">
    <source>
        <dbReference type="EMBL" id="CRK88824.1"/>
    </source>
</evidence>
<accession>A0A1J1HL85</accession>
<evidence type="ECO:0000313" key="2">
    <source>
        <dbReference type="Proteomes" id="UP000183832"/>
    </source>
</evidence>
<keyword evidence="2" id="KW-1185">Reference proteome</keyword>
<organism evidence="1 2">
    <name type="scientific">Clunio marinus</name>
    <dbReference type="NCBI Taxonomy" id="568069"/>
    <lineage>
        <taxon>Eukaryota</taxon>
        <taxon>Metazoa</taxon>
        <taxon>Ecdysozoa</taxon>
        <taxon>Arthropoda</taxon>
        <taxon>Hexapoda</taxon>
        <taxon>Insecta</taxon>
        <taxon>Pterygota</taxon>
        <taxon>Neoptera</taxon>
        <taxon>Endopterygota</taxon>
        <taxon>Diptera</taxon>
        <taxon>Nematocera</taxon>
        <taxon>Chironomoidea</taxon>
        <taxon>Chironomidae</taxon>
        <taxon>Clunio</taxon>
    </lineage>
</organism>
<dbReference type="Proteomes" id="UP000183832">
    <property type="component" value="Unassembled WGS sequence"/>
</dbReference>
<proteinExistence type="predicted"/>
<dbReference type="AlphaFoldDB" id="A0A1J1HL85"/>
<sequence length="129" mass="15196">MTTTGKIESEYLGRINIVVVDCSGLQNCWYSSHYLMKRIKRRAKTVLECEQSQATFLLKGQTLDGRFVYFIEGSVNILKRCFEFHFALRYNENDVTVSSSKIDSFPSMFLSYENFCRYPKGRPYRQNER</sequence>
<reference evidence="1 2" key="1">
    <citation type="submission" date="2015-04" db="EMBL/GenBank/DDBJ databases">
        <authorList>
            <person name="Syromyatnikov M.Y."/>
            <person name="Popov V.N."/>
        </authorList>
    </citation>
    <scope>NUCLEOTIDE SEQUENCE [LARGE SCALE GENOMIC DNA]</scope>
</reference>
<dbReference type="EMBL" id="CVRI01000010">
    <property type="protein sequence ID" value="CRK88824.1"/>
    <property type="molecule type" value="Genomic_DNA"/>
</dbReference>
<gene>
    <name evidence="1" type="ORF">CLUMA_CG002701</name>
</gene>
<protein>
    <submittedName>
        <fullName evidence="1">CLUMA_CG002701, isoform A</fullName>
    </submittedName>
</protein>
<name>A0A1J1HL85_9DIPT</name>